<dbReference type="Proteomes" id="UP001595443">
    <property type="component" value="Unassembled WGS sequence"/>
</dbReference>
<accession>A0ABV7AI74</accession>
<evidence type="ECO:0000313" key="1">
    <source>
        <dbReference type="EMBL" id="MFC2968560.1"/>
    </source>
</evidence>
<protein>
    <submittedName>
        <fullName evidence="1">DUF2946 family protein</fullName>
    </submittedName>
</protein>
<reference evidence="2" key="1">
    <citation type="journal article" date="2019" name="Int. J. Syst. Evol. Microbiol.">
        <title>The Global Catalogue of Microorganisms (GCM) 10K type strain sequencing project: providing services to taxonomists for standard genome sequencing and annotation.</title>
        <authorList>
            <consortium name="The Broad Institute Genomics Platform"/>
            <consortium name="The Broad Institute Genome Sequencing Center for Infectious Disease"/>
            <person name="Wu L."/>
            <person name="Ma J."/>
        </authorList>
    </citation>
    <scope>NUCLEOTIDE SEQUENCE [LARGE SCALE GENOMIC DNA]</scope>
    <source>
        <strain evidence="2">KCTC 62192</strain>
    </source>
</reference>
<sequence>MPSRLLRKLVSGRGVALFAMLLQVLLFTDHIGASAVAGTGLAAPGERLGLLQVCTGEGIVYMTPDGRRVDGPQDGSGQAGHSCPVCASAAMGSFDSPQGVAVPVFAAHLIALPVPSLREAAVVVLRRAKATPIRAPPVA</sequence>
<dbReference type="RefSeq" id="WP_377833260.1">
    <property type="nucleotide sequence ID" value="NZ_JBHRSK010000007.1"/>
</dbReference>
<name>A0ABV7AI74_9RHOB</name>
<dbReference type="InterPro" id="IPR021333">
    <property type="entry name" value="DUF2946"/>
</dbReference>
<evidence type="ECO:0000313" key="2">
    <source>
        <dbReference type="Proteomes" id="UP001595443"/>
    </source>
</evidence>
<gene>
    <name evidence="1" type="ORF">ACFOES_10680</name>
</gene>
<keyword evidence="2" id="KW-1185">Reference proteome</keyword>
<proteinExistence type="predicted"/>
<dbReference type="Pfam" id="PF11162">
    <property type="entry name" value="DUF2946"/>
    <property type="match status" value="1"/>
</dbReference>
<dbReference type="EMBL" id="JBHRSK010000007">
    <property type="protein sequence ID" value="MFC2968560.1"/>
    <property type="molecule type" value="Genomic_DNA"/>
</dbReference>
<organism evidence="1 2">
    <name type="scientific">Acidimangrovimonas pyrenivorans</name>
    <dbReference type="NCBI Taxonomy" id="2030798"/>
    <lineage>
        <taxon>Bacteria</taxon>
        <taxon>Pseudomonadati</taxon>
        <taxon>Pseudomonadota</taxon>
        <taxon>Alphaproteobacteria</taxon>
        <taxon>Rhodobacterales</taxon>
        <taxon>Paracoccaceae</taxon>
        <taxon>Acidimangrovimonas</taxon>
    </lineage>
</organism>
<comment type="caution">
    <text evidence="1">The sequence shown here is derived from an EMBL/GenBank/DDBJ whole genome shotgun (WGS) entry which is preliminary data.</text>
</comment>